<comment type="pathway">
    <text evidence="2">Capsule biogenesis; capsule polysaccharide biosynthesis.</text>
</comment>
<comment type="similarity">
    <text evidence="3">Belongs to the CpsC/CapA family.</text>
</comment>
<feature type="domain" description="Tyrosine-protein kinase G-rich" evidence="14">
    <location>
        <begin position="148"/>
        <end position="197"/>
    </location>
</feature>
<evidence type="ECO:0000313" key="15">
    <source>
        <dbReference type="EMBL" id="KRK45520.1"/>
    </source>
</evidence>
<dbReference type="Pfam" id="PF13807">
    <property type="entry name" value="GNVR"/>
    <property type="match status" value="1"/>
</dbReference>
<dbReference type="RefSeq" id="WP_057974391.1">
    <property type="nucleotide sequence ID" value="NZ_AZDI01000007.1"/>
</dbReference>
<evidence type="ECO:0000256" key="3">
    <source>
        <dbReference type="ARBA" id="ARBA00006683"/>
    </source>
</evidence>
<evidence type="ECO:0000259" key="13">
    <source>
        <dbReference type="Pfam" id="PF02706"/>
    </source>
</evidence>
<comment type="subcellular location">
    <subcellularLocation>
        <location evidence="1">Cell membrane</location>
        <topology evidence="1">Multi-pass membrane protein</topology>
    </subcellularLocation>
</comment>
<evidence type="ECO:0000256" key="2">
    <source>
        <dbReference type="ARBA" id="ARBA00005132"/>
    </source>
</evidence>
<protein>
    <recommendedName>
        <fullName evidence="4">Capsular polysaccharide biosynthesis protein CpsC</fullName>
    </recommendedName>
</protein>
<proteinExistence type="inferred from homology"/>
<organism evidence="15 16">
    <name type="scientific">Dellaglioa algida DSM 15638</name>
    <dbReference type="NCBI Taxonomy" id="1423719"/>
    <lineage>
        <taxon>Bacteria</taxon>
        <taxon>Bacillati</taxon>
        <taxon>Bacillota</taxon>
        <taxon>Bacilli</taxon>
        <taxon>Lactobacillales</taxon>
        <taxon>Lactobacillaceae</taxon>
        <taxon>Dellaglioa</taxon>
    </lineage>
</organism>
<dbReference type="STRING" id="1423719.FC66_GL001335"/>
<sequence>MEESINLEQIFNILKKHLKLIGGLTITGVVVAFLATTFFMTPKYDATVQILVNRTEQANNDGAAYNTQQADVQMINTYKDIIQNKIVLDPVRKEIAKKDNFVGSSDDLKGQISISSEENSQVFSVTVKDTNAYRAADIANSVADTFKSKIKKMMKVNNVTIVADAIAKPNAVSPNKKMNVIIGLMLGAILGVAIALAITVFDKTVKGVEFLTDLGLSNLGMINHIDETKKSQGLFGQSKPRVRKHKI</sequence>
<keyword evidence="9 12" id="KW-0472">Membrane</keyword>
<feature type="domain" description="Polysaccharide chain length determinant N-terminal" evidence="13">
    <location>
        <begin position="3"/>
        <end position="94"/>
    </location>
</feature>
<keyword evidence="6 12" id="KW-0812">Transmembrane</keyword>
<evidence type="ECO:0000313" key="16">
    <source>
        <dbReference type="Proteomes" id="UP000051450"/>
    </source>
</evidence>
<keyword evidence="7" id="KW-0972">Capsule biogenesis/degradation</keyword>
<evidence type="ECO:0000256" key="1">
    <source>
        <dbReference type="ARBA" id="ARBA00004651"/>
    </source>
</evidence>
<evidence type="ECO:0000256" key="4">
    <source>
        <dbReference type="ARBA" id="ARBA00020739"/>
    </source>
</evidence>
<dbReference type="OrthoDB" id="2360475at2"/>
<evidence type="ECO:0000256" key="5">
    <source>
        <dbReference type="ARBA" id="ARBA00022475"/>
    </source>
</evidence>
<evidence type="ECO:0000256" key="6">
    <source>
        <dbReference type="ARBA" id="ARBA00022692"/>
    </source>
</evidence>
<evidence type="ECO:0000259" key="14">
    <source>
        <dbReference type="Pfam" id="PF13807"/>
    </source>
</evidence>
<reference evidence="15 16" key="1">
    <citation type="journal article" date="2015" name="Genome Announc.">
        <title>Expanding the biotechnology potential of lactobacilli through comparative genomics of 213 strains and associated genera.</title>
        <authorList>
            <person name="Sun Z."/>
            <person name="Harris H.M."/>
            <person name="McCann A."/>
            <person name="Guo C."/>
            <person name="Argimon S."/>
            <person name="Zhang W."/>
            <person name="Yang X."/>
            <person name="Jeffery I.B."/>
            <person name="Cooney J.C."/>
            <person name="Kagawa T.F."/>
            <person name="Liu W."/>
            <person name="Song Y."/>
            <person name="Salvetti E."/>
            <person name="Wrobel A."/>
            <person name="Rasinkangas P."/>
            <person name="Parkhill J."/>
            <person name="Rea M.C."/>
            <person name="O'Sullivan O."/>
            <person name="Ritari J."/>
            <person name="Douillard F.P."/>
            <person name="Paul Ross R."/>
            <person name="Yang R."/>
            <person name="Briner A.E."/>
            <person name="Felis G.E."/>
            <person name="de Vos W.M."/>
            <person name="Barrangou R."/>
            <person name="Klaenhammer T.R."/>
            <person name="Caufield P.W."/>
            <person name="Cui Y."/>
            <person name="Zhang H."/>
            <person name="O'Toole P.W."/>
        </authorList>
    </citation>
    <scope>NUCLEOTIDE SEQUENCE [LARGE SCALE GENOMIC DNA]</scope>
    <source>
        <strain evidence="15 16">DSM 15638</strain>
    </source>
</reference>
<evidence type="ECO:0000256" key="8">
    <source>
        <dbReference type="ARBA" id="ARBA00022989"/>
    </source>
</evidence>
<dbReference type="GO" id="GO:0000271">
    <property type="term" value="P:polysaccharide biosynthetic process"/>
    <property type="evidence" value="ECO:0007669"/>
    <property type="project" value="UniProtKB-KW"/>
</dbReference>
<dbReference type="GO" id="GO:0004713">
    <property type="term" value="F:protein tyrosine kinase activity"/>
    <property type="evidence" value="ECO:0007669"/>
    <property type="project" value="TreeGrafter"/>
</dbReference>
<gene>
    <name evidence="15" type="ORF">FC66_GL001335</name>
</gene>
<comment type="function">
    <text evidence="11">Required for CpsD phosphorylation. Involved in the regulation of capsular polysaccharide biosynthesis. May be part of a complex that directs the coordinated polymerization and export to the cell surface of the capsular polysaccharide.</text>
</comment>
<dbReference type="GO" id="GO:0005886">
    <property type="term" value="C:plasma membrane"/>
    <property type="evidence" value="ECO:0007669"/>
    <property type="project" value="UniProtKB-SubCell"/>
</dbReference>
<evidence type="ECO:0000256" key="7">
    <source>
        <dbReference type="ARBA" id="ARBA00022903"/>
    </source>
</evidence>
<feature type="transmembrane region" description="Helical" evidence="12">
    <location>
        <begin position="20"/>
        <end position="40"/>
    </location>
</feature>
<keyword evidence="8 12" id="KW-1133">Transmembrane helix</keyword>
<dbReference type="Pfam" id="PF02706">
    <property type="entry name" value="Wzz"/>
    <property type="match status" value="1"/>
</dbReference>
<dbReference type="EMBL" id="AZDI01000007">
    <property type="protein sequence ID" value="KRK45520.1"/>
    <property type="molecule type" value="Genomic_DNA"/>
</dbReference>
<dbReference type="AlphaFoldDB" id="A0A0R1HH64"/>
<dbReference type="InterPro" id="IPR032807">
    <property type="entry name" value="GNVR"/>
</dbReference>
<evidence type="ECO:0000256" key="11">
    <source>
        <dbReference type="ARBA" id="ARBA00045736"/>
    </source>
</evidence>
<comment type="caution">
    <text evidence="15">The sequence shown here is derived from an EMBL/GenBank/DDBJ whole genome shotgun (WGS) entry which is preliminary data.</text>
</comment>
<accession>A0A0R1HH64</accession>
<dbReference type="Proteomes" id="UP000051450">
    <property type="component" value="Unassembled WGS sequence"/>
</dbReference>
<name>A0A0R1HH64_9LACO</name>
<dbReference type="InterPro" id="IPR003856">
    <property type="entry name" value="LPS_length_determ_N"/>
</dbReference>
<feature type="transmembrane region" description="Helical" evidence="12">
    <location>
        <begin position="180"/>
        <end position="201"/>
    </location>
</feature>
<dbReference type="PANTHER" id="PTHR32309">
    <property type="entry name" value="TYROSINE-PROTEIN KINASE"/>
    <property type="match status" value="1"/>
</dbReference>
<dbReference type="InterPro" id="IPR050445">
    <property type="entry name" value="Bact_polysacc_biosynth/exp"/>
</dbReference>
<dbReference type="PANTHER" id="PTHR32309:SF13">
    <property type="entry name" value="FERRIC ENTEROBACTIN TRANSPORT PROTEIN FEPE"/>
    <property type="match status" value="1"/>
</dbReference>
<evidence type="ECO:0000256" key="9">
    <source>
        <dbReference type="ARBA" id="ARBA00023136"/>
    </source>
</evidence>
<keyword evidence="16" id="KW-1185">Reference proteome</keyword>
<evidence type="ECO:0000256" key="10">
    <source>
        <dbReference type="ARBA" id="ARBA00023169"/>
    </source>
</evidence>
<keyword evidence="10" id="KW-0270">Exopolysaccharide synthesis</keyword>
<evidence type="ECO:0000256" key="12">
    <source>
        <dbReference type="SAM" id="Phobius"/>
    </source>
</evidence>
<dbReference type="PATRIC" id="fig|1423719.4.peg.1357"/>
<keyword evidence="5" id="KW-1003">Cell membrane</keyword>